<dbReference type="EMBL" id="CAEZZM010000003">
    <property type="protein sequence ID" value="CAB4752838.1"/>
    <property type="molecule type" value="Genomic_DNA"/>
</dbReference>
<feature type="transmembrane region" description="Helical" evidence="1">
    <location>
        <begin position="42"/>
        <end position="63"/>
    </location>
</feature>
<accession>A0A6J6KYM0</accession>
<feature type="transmembrane region" description="Helical" evidence="1">
    <location>
        <begin position="75"/>
        <end position="98"/>
    </location>
</feature>
<gene>
    <name evidence="2" type="ORF">UFOPK2166_00959</name>
    <name evidence="3" type="ORF">UFOPK2872_00057</name>
</gene>
<keyword evidence="1" id="KW-1133">Transmembrane helix</keyword>
<keyword evidence="1" id="KW-0472">Membrane</keyword>
<keyword evidence="1" id="KW-0812">Transmembrane</keyword>
<feature type="transmembrane region" description="Helical" evidence="1">
    <location>
        <begin position="118"/>
        <end position="134"/>
    </location>
</feature>
<reference evidence="2" key="1">
    <citation type="submission" date="2020-05" db="EMBL/GenBank/DDBJ databases">
        <authorList>
            <person name="Chiriac C."/>
            <person name="Salcher M."/>
            <person name="Ghai R."/>
            <person name="Kavagutti S V."/>
        </authorList>
    </citation>
    <scope>NUCLEOTIDE SEQUENCE</scope>
</reference>
<sequence length="149" mass="16286">MLLWFVGTSIAAVWFVFRDPQFNFRLVVVGALIPDIIDGIGGGAGPMHSVVTVTVLLAIVMLITTGRRPVRKPLLAVIIGLFLHLVFDGAFTDTSMFWWPLGGFATYEQALPSIDRGWINVGLELVGVGLILWVRSQIGPIGKKVQQTQ</sequence>
<dbReference type="EMBL" id="CAEZWB010000134">
    <property type="protein sequence ID" value="CAB4653513.1"/>
    <property type="molecule type" value="Genomic_DNA"/>
</dbReference>
<organism evidence="2">
    <name type="scientific">freshwater metagenome</name>
    <dbReference type="NCBI Taxonomy" id="449393"/>
    <lineage>
        <taxon>unclassified sequences</taxon>
        <taxon>metagenomes</taxon>
        <taxon>ecological metagenomes</taxon>
    </lineage>
</organism>
<proteinExistence type="predicted"/>
<evidence type="ECO:0000256" key="1">
    <source>
        <dbReference type="SAM" id="Phobius"/>
    </source>
</evidence>
<evidence type="ECO:0000313" key="3">
    <source>
        <dbReference type="EMBL" id="CAB4752838.1"/>
    </source>
</evidence>
<protein>
    <submittedName>
        <fullName evidence="2">Unannotated protein</fullName>
    </submittedName>
</protein>
<name>A0A6J6KYM0_9ZZZZ</name>
<evidence type="ECO:0000313" key="2">
    <source>
        <dbReference type="EMBL" id="CAB4653513.1"/>
    </source>
</evidence>
<dbReference type="AlphaFoldDB" id="A0A6J6KYM0"/>